<sequence length="341" mass="35380">MTVSSAAPATMLDVARAAGVSRATVSRVFTAPSSVAEETRTKVMDAVAQLNYVLNSAARSLRSGRSNTIALLVGDIAQPFHSQLAKAVAHAAEGRGYSVLLCDLDHSITRLERLLESLPLQGVDGVILATGDDIDTDAVRAAIREAEERDTKVLLGTPQLAGIATLVMTTDYESVAYQATKHLLDQERWPVALLGGGASSVLSPLLKQGYLRACSEAGHSAADAMLAVTEYSTDAARAATQGLLSGPVRPEGIVASSVSVALGAMSALADAGLGAPGQIGLVACEEVLLAEQLRPRLTTVGTKLDLQGAAMADALIDAIQGNSAESQDWVPQLNLRESSAR</sequence>
<evidence type="ECO:0000313" key="2">
    <source>
        <dbReference type="EMBL" id="MBU8868232.1"/>
    </source>
</evidence>
<feature type="domain" description="HTH lacI-type" evidence="1">
    <location>
        <begin position="9"/>
        <end position="63"/>
    </location>
</feature>
<dbReference type="Pfam" id="PF00532">
    <property type="entry name" value="Peripla_BP_1"/>
    <property type="match status" value="1"/>
</dbReference>
<dbReference type="InterPro" id="IPR000843">
    <property type="entry name" value="HTH_LacI"/>
</dbReference>
<evidence type="ECO:0000259" key="1">
    <source>
        <dbReference type="PROSITE" id="PS50932"/>
    </source>
</evidence>
<dbReference type="PANTHER" id="PTHR30146:SF153">
    <property type="entry name" value="LACTOSE OPERON REPRESSOR"/>
    <property type="match status" value="1"/>
</dbReference>
<dbReference type="EMBL" id="JAHOPC010000013">
    <property type="protein sequence ID" value="MBU8868232.1"/>
    <property type="molecule type" value="Genomic_DNA"/>
</dbReference>
<dbReference type="Proteomes" id="UP000824166">
    <property type="component" value="Unassembled WGS sequence"/>
</dbReference>
<dbReference type="RefSeq" id="WP_216926356.1">
    <property type="nucleotide sequence ID" value="NZ_JAHOPC010000013.1"/>
</dbReference>
<dbReference type="Pfam" id="PF00356">
    <property type="entry name" value="LacI"/>
    <property type="match status" value="1"/>
</dbReference>
<organism evidence="2 3">
    <name type="scientific">Paenarthrobacter aromaticivorans</name>
    <dbReference type="NCBI Taxonomy" id="2849150"/>
    <lineage>
        <taxon>Bacteria</taxon>
        <taxon>Bacillati</taxon>
        <taxon>Actinomycetota</taxon>
        <taxon>Actinomycetes</taxon>
        <taxon>Micrococcales</taxon>
        <taxon>Micrococcaceae</taxon>
        <taxon>Paenarthrobacter</taxon>
    </lineage>
</organism>
<reference evidence="2 3" key="1">
    <citation type="submission" date="2021-06" db="EMBL/GenBank/DDBJ databases">
        <authorList>
            <person name="Jeong J.W."/>
        </authorList>
    </citation>
    <scope>NUCLEOTIDE SEQUENCE [LARGE SCALE GENOMIC DNA]</scope>
    <source>
        <strain evidence="2 3">MMS21-TAE1-1</strain>
    </source>
</reference>
<dbReference type="SMART" id="SM00354">
    <property type="entry name" value="HTH_LACI"/>
    <property type="match status" value="1"/>
</dbReference>
<protein>
    <submittedName>
        <fullName evidence="2">LacI family transcriptional regulator</fullName>
    </submittedName>
</protein>
<evidence type="ECO:0000313" key="3">
    <source>
        <dbReference type="Proteomes" id="UP000824166"/>
    </source>
</evidence>
<dbReference type="CDD" id="cd06267">
    <property type="entry name" value="PBP1_LacI_sugar_binding-like"/>
    <property type="match status" value="1"/>
</dbReference>
<name>A0ABS6IA57_9MICC</name>
<keyword evidence="3" id="KW-1185">Reference proteome</keyword>
<accession>A0ABS6IA57</accession>
<comment type="caution">
    <text evidence="2">The sequence shown here is derived from an EMBL/GenBank/DDBJ whole genome shotgun (WGS) entry which is preliminary data.</text>
</comment>
<gene>
    <name evidence="2" type="ORF">KSW38_18225</name>
</gene>
<dbReference type="PROSITE" id="PS50932">
    <property type="entry name" value="HTH_LACI_2"/>
    <property type="match status" value="1"/>
</dbReference>
<proteinExistence type="predicted"/>
<dbReference type="InterPro" id="IPR001761">
    <property type="entry name" value="Peripla_BP/Lac1_sug-bd_dom"/>
</dbReference>
<dbReference type="PANTHER" id="PTHR30146">
    <property type="entry name" value="LACI-RELATED TRANSCRIPTIONAL REPRESSOR"/>
    <property type="match status" value="1"/>
</dbReference>
<dbReference type="CDD" id="cd01392">
    <property type="entry name" value="HTH_LacI"/>
    <property type="match status" value="1"/>
</dbReference>